<dbReference type="InterPro" id="IPR016167">
    <property type="entry name" value="FAD-bd_PCMH_sub1"/>
</dbReference>
<dbReference type="GO" id="GO:0071949">
    <property type="term" value="F:FAD binding"/>
    <property type="evidence" value="ECO:0007669"/>
    <property type="project" value="InterPro"/>
</dbReference>
<proteinExistence type="predicted"/>
<dbReference type="InterPro" id="IPR016166">
    <property type="entry name" value="FAD-bd_PCMH"/>
</dbReference>
<evidence type="ECO:0000259" key="4">
    <source>
        <dbReference type="PROSITE" id="PS51387"/>
    </source>
</evidence>
<dbReference type="Proteomes" id="UP000252008">
    <property type="component" value="Unassembled WGS sequence"/>
</dbReference>
<dbReference type="PROSITE" id="PS51387">
    <property type="entry name" value="FAD_PCMH"/>
    <property type="match status" value="1"/>
</dbReference>
<keyword evidence="3" id="KW-0560">Oxidoreductase</keyword>
<gene>
    <name evidence="5" type="ORF">MPP7335_03391</name>
</gene>
<keyword evidence="2" id="KW-0274">FAD</keyword>
<dbReference type="InterPro" id="IPR002346">
    <property type="entry name" value="Mopterin_DH_FAD-bd"/>
</dbReference>
<dbReference type="AlphaFoldDB" id="A0A375YKH2"/>
<evidence type="ECO:0000256" key="1">
    <source>
        <dbReference type="ARBA" id="ARBA00022630"/>
    </source>
</evidence>
<accession>A0A375YKH2</accession>
<dbReference type="RefSeq" id="WP_083145911.1">
    <property type="nucleotide sequence ID" value="NZ_MVID01000027.1"/>
</dbReference>
<dbReference type="Gene3D" id="3.30.390.50">
    <property type="entry name" value="CO dehydrogenase flavoprotein, C-terminal domain"/>
    <property type="match status" value="1"/>
</dbReference>
<organism evidence="5 6">
    <name type="scientific">Mycolicibacterium parafortuitum</name>
    <name type="common">Mycobacterium parafortuitum</name>
    <dbReference type="NCBI Taxonomy" id="39692"/>
    <lineage>
        <taxon>Bacteria</taxon>
        <taxon>Bacillati</taxon>
        <taxon>Actinomycetota</taxon>
        <taxon>Actinomycetes</taxon>
        <taxon>Mycobacteriales</taxon>
        <taxon>Mycobacteriaceae</taxon>
        <taxon>Mycolicibacterium</taxon>
    </lineage>
</organism>
<dbReference type="InterPro" id="IPR005107">
    <property type="entry name" value="CO_DH_flav_C"/>
</dbReference>
<evidence type="ECO:0000313" key="6">
    <source>
        <dbReference type="Proteomes" id="UP000252008"/>
    </source>
</evidence>
<dbReference type="InterPro" id="IPR051312">
    <property type="entry name" value="Diverse_Substr_Oxidored"/>
</dbReference>
<keyword evidence="6" id="KW-1185">Reference proteome</keyword>
<dbReference type="InterPro" id="IPR036683">
    <property type="entry name" value="CO_DH_flav_C_dom_sf"/>
</dbReference>
<name>A0A375YKH2_MYCPF</name>
<evidence type="ECO:0000256" key="3">
    <source>
        <dbReference type="ARBA" id="ARBA00023002"/>
    </source>
</evidence>
<feature type="domain" description="FAD-binding PCMH-type" evidence="4">
    <location>
        <begin position="1"/>
        <end position="178"/>
    </location>
</feature>
<dbReference type="Gene3D" id="3.30.43.10">
    <property type="entry name" value="Uridine Diphospho-n-acetylenolpyruvylglucosamine Reductase, domain 2"/>
    <property type="match status" value="1"/>
</dbReference>
<reference evidence="5 6" key="1">
    <citation type="submission" date="2018-05" db="EMBL/GenBank/DDBJ databases">
        <authorList>
            <consortium name="IHU Genomes"/>
        </authorList>
    </citation>
    <scope>NUCLEOTIDE SEQUENCE [LARGE SCALE GENOMIC DNA]</scope>
    <source>
        <strain evidence="5 6">P7335</strain>
    </source>
</reference>
<dbReference type="InterPro" id="IPR036318">
    <property type="entry name" value="FAD-bd_PCMH-like_sf"/>
</dbReference>
<dbReference type="GO" id="GO:0016491">
    <property type="term" value="F:oxidoreductase activity"/>
    <property type="evidence" value="ECO:0007669"/>
    <property type="project" value="UniProtKB-KW"/>
</dbReference>
<dbReference type="EMBL" id="UEGS01000001">
    <property type="protein sequence ID" value="SRX81635.1"/>
    <property type="molecule type" value="Genomic_DNA"/>
</dbReference>
<keyword evidence="1" id="KW-0285">Flavoprotein</keyword>
<evidence type="ECO:0000256" key="2">
    <source>
        <dbReference type="ARBA" id="ARBA00022827"/>
    </source>
</evidence>
<dbReference type="SMART" id="SM01092">
    <property type="entry name" value="CO_deh_flav_C"/>
    <property type="match status" value="1"/>
</dbReference>
<evidence type="ECO:0000313" key="5">
    <source>
        <dbReference type="EMBL" id="SRX81635.1"/>
    </source>
</evidence>
<dbReference type="Pfam" id="PF03450">
    <property type="entry name" value="CO_deh_flav_C"/>
    <property type="match status" value="1"/>
</dbReference>
<dbReference type="SUPFAM" id="SSF56176">
    <property type="entry name" value="FAD-binding/transporter-associated domain-like"/>
    <property type="match status" value="1"/>
</dbReference>
<dbReference type="InterPro" id="IPR016169">
    <property type="entry name" value="FAD-bd_PCMH_sub2"/>
</dbReference>
<sequence>MKPRSFTYHAPTDLEEALGILAADPDDAKVLAGGQSLVPMMNFRLASPAQLVDINRVPGLDGIETVGDRVVISTRTRHIKVQNNAVPGPLGSLLRRAAAHVGHLPIRTRGTFGGSIAHCDAASEWCLVASLLDAEMTAVSLARGQRTIAAADFFQSIFTTALEPDEILLSVSLPALDDTWRTGIAEFARRAGDFGVVTATAAVRVVDDVVTEARVSLGGVSEVPFRSEAAERTLLGRPLTEEALVAAADAAAEEVDPPSDTHGDAAYRRDLVRALLPRALGEATTVGA</sequence>
<protein>
    <submittedName>
        <fullName evidence="5">Molybdopterin dehydrogenase protein [Rubrobacter xylanophilus DSM 9941]</fullName>
    </submittedName>
</protein>
<dbReference type="Pfam" id="PF00941">
    <property type="entry name" value="FAD_binding_5"/>
    <property type="match status" value="1"/>
</dbReference>
<dbReference type="PANTHER" id="PTHR42659">
    <property type="entry name" value="XANTHINE DEHYDROGENASE SUBUNIT C-RELATED"/>
    <property type="match status" value="1"/>
</dbReference>
<dbReference type="Gene3D" id="3.30.465.10">
    <property type="match status" value="1"/>
</dbReference>
<dbReference type="STRING" id="39692.BST38_23605"/>
<dbReference type="SUPFAM" id="SSF55447">
    <property type="entry name" value="CO dehydrogenase flavoprotein C-terminal domain-like"/>
    <property type="match status" value="1"/>
</dbReference>
<dbReference type="PANTHER" id="PTHR42659:SF2">
    <property type="entry name" value="XANTHINE DEHYDROGENASE SUBUNIT C-RELATED"/>
    <property type="match status" value="1"/>
</dbReference>